<protein>
    <recommendedName>
        <fullName evidence="3">DUF2007 domain-containing protein</fullName>
    </recommendedName>
</protein>
<dbReference type="RefSeq" id="WP_015514433.1">
    <property type="nucleotide sequence ID" value="NC_021009.1"/>
</dbReference>
<dbReference type="Proteomes" id="UP000008798">
    <property type="component" value="Chromosome"/>
</dbReference>
<dbReference type="PATRIC" id="fig|717962.3.peg.2081"/>
<evidence type="ECO:0000313" key="1">
    <source>
        <dbReference type="EMBL" id="CBK80865.1"/>
    </source>
</evidence>
<evidence type="ECO:0008006" key="3">
    <source>
        <dbReference type="Google" id="ProtNLM"/>
    </source>
</evidence>
<dbReference type="HOGENOM" id="CLU_3060508_0_0_9"/>
<dbReference type="STRING" id="717962.CC1_21650"/>
<dbReference type="AlphaFoldDB" id="D4J944"/>
<evidence type="ECO:0000313" key="2">
    <source>
        <dbReference type="Proteomes" id="UP000008798"/>
    </source>
</evidence>
<proteinExistence type="predicted"/>
<gene>
    <name evidence="1" type="ORF">CC1_21650</name>
</gene>
<dbReference type="EMBL" id="FP929038">
    <property type="protein sequence ID" value="CBK80865.1"/>
    <property type="molecule type" value="Genomic_DNA"/>
</dbReference>
<reference evidence="1 2" key="1">
    <citation type="submission" date="2010-03" db="EMBL/GenBank/DDBJ databases">
        <title>The genome sequence of Coprococcus catus GD/7.</title>
        <authorList>
            <consortium name="metaHIT consortium -- http://www.metahit.eu/"/>
            <person name="Pajon A."/>
            <person name="Turner K."/>
            <person name="Parkhill J."/>
            <person name="Duncan S."/>
            <person name="Flint H."/>
        </authorList>
    </citation>
    <scope>NUCLEOTIDE SEQUENCE [LARGE SCALE GENOMIC DNA]</scope>
    <source>
        <strain evidence="1 2">GD/7</strain>
    </source>
</reference>
<organism evidence="1 2">
    <name type="scientific">Coprococcus catus GD/7</name>
    <dbReference type="NCBI Taxonomy" id="717962"/>
    <lineage>
        <taxon>Bacteria</taxon>
        <taxon>Bacillati</taxon>
        <taxon>Bacillota</taxon>
        <taxon>Clostridia</taxon>
        <taxon>Lachnospirales</taxon>
        <taxon>Lachnospiraceae</taxon>
        <taxon>Coprococcus</taxon>
    </lineage>
</organism>
<dbReference type="KEGG" id="cct:CC1_21650"/>
<name>D4J944_9FIRM</name>
<accession>D4J944</accession>
<sequence>MEYIIENLTKREIDIMESSDIEWCPDDMSGDNTDIVVFNEKDRDKALHLIGRK</sequence>
<reference evidence="1 2" key="2">
    <citation type="submission" date="2010-03" db="EMBL/GenBank/DDBJ databases">
        <authorList>
            <person name="Pajon A."/>
        </authorList>
    </citation>
    <scope>NUCLEOTIDE SEQUENCE [LARGE SCALE GENOMIC DNA]</scope>
    <source>
        <strain evidence="1 2">GD/7</strain>
    </source>
</reference>